<keyword evidence="3" id="KW-1185">Reference proteome</keyword>
<evidence type="ECO:0000313" key="2">
    <source>
        <dbReference type="EMBL" id="ORY83136.1"/>
    </source>
</evidence>
<dbReference type="EMBL" id="MCFI01000008">
    <property type="protein sequence ID" value="ORY83136.1"/>
    <property type="molecule type" value="Genomic_DNA"/>
</dbReference>
<dbReference type="AlphaFoldDB" id="A0A1Y2FIR1"/>
<keyword evidence="1" id="KW-0732">Signal</keyword>
<feature type="chain" id="PRO_5011002868" evidence="1">
    <location>
        <begin position="30"/>
        <end position="230"/>
    </location>
</feature>
<sequence>MLCTMMMRVVAFAHLALFGLAGAISQSEANVTSCEKVAVRLIKLISVEPWQLVESFVTAPFYMSCALQCNYEVWKYLAFRRVTNLWPKYKEHCFSLEDVCLTRQLWKRIDFQNFQFDSFLSQGFQCQCQIDLVLQRVYKADTIYIPKRWATSFRKKFPYSCNLENVRKRFEIDAWQAVDLPSGGLVNSNVSCAAQPGECSCDWTGSSSCDGRPPMHSVTSLDDQALNDYL</sequence>
<dbReference type="GeneID" id="63787098"/>
<proteinExistence type="predicted"/>
<comment type="caution">
    <text evidence="2">The sequence shown here is derived from an EMBL/GenBank/DDBJ whole genome shotgun (WGS) entry which is preliminary data.</text>
</comment>
<dbReference type="Proteomes" id="UP000193685">
    <property type="component" value="Unassembled WGS sequence"/>
</dbReference>
<accession>A0A1Y2FIR1</accession>
<gene>
    <name evidence="2" type="ORF">BCR37DRAFT_387006</name>
</gene>
<organism evidence="2 3">
    <name type="scientific">Protomyces lactucae-debilis</name>
    <dbReference type="NCBI Taxonomy" id="2754530"/>
    <lineage>
        <taxon>Eukaryota</taxon>
        <taxon>Fungi</taxon>
        <taxon>Dikarya</taxon>
        <taxon>Ascomycota</taxon>
        <taxon>Taphrinomycotina</taxon>
        <taxon>Taphrinomycetes</taxon>
        <taxon>Taphrinales</taxon>
        <taxon>Protomycetaceae</taxon>
        <taxon>Protomyces</taxon>
    </lineage>
</organism>
<evidence type="ECO:0000313" key="3">
    <source>
        <dbReference type="Proteomes" id="UP000193685"/>
    </source>
</evidence>
<name>A0A1Y2FIR1_PROLT</name>
<evidence type="ECO:0000256" key="1">
    <source>
        <dbReference type="SAM" id="SignalP"/>
    </source>
</evidence>
<protein>
    <submittedName>
        <fullName evidence="2">Uncharacterized protein</fullName>
    </submittedName>
</protein>
<reference evidence="2 3" key="1">
    <citation type="submission" date="2016-07" db="EMBL/GenBank/DDBJ databases">
        <title>Pervasive Adenine N6-methylation of Active Genes in Fungi.</title>
        <authorList>
            <consortium name="DOE Joint Genome Institute"/>
            <person name="Mondo S.J."/>
            <person name="Dannebaum R.O."/>
            <person name="Kuo R.C."/>
            <person name="Labutti K."/>
            <person name="Haridas S."/>
            <person name="Kuo A."/>
            <person name="Salamov A."/>
            <person name="Ahrendt S.R."/>
            <person name="Lipzen A."/>
            <person name="Sullivan W."/>
            <person name="Andreopoulos W.B."/>
            <person name="Clum A."/>
            <person name="Lindquist E."/>
            <person name="Daum C."/>
            <person name="Ramamoorthy G.K."/>
            <person name="Gryganskyi A."/>
            <person name="Culley D."/>
            <person name="Magnuson J.K."/>
            <person name="James T.Y."/>
            <person name="O'Malley M.A."/>
            <person name="Stajich J.E."/>
            <person name="Spatafora J.W."/>
            <person name="Visel A."/>
            <person name="Grigoriev I.V."/>
        </authorList>
    </citation>
    <scope>NUCLEOTIDE SEQUENCE [LARGE SCALE GENOMIC DNA]</scope>
    <source>
        <strain evidence="2 3">12-1054</strain>
    </source>
</reference>
<dbReference type="RefSeq" id="XP_040725717.1">
    <property type="nucleotide sequence ID" value="XM_040870499.1"/>
</dbReference>
<feature type="signal peptide" evidence="1">
    <location>
        <begin position="1"/>
        <end position="29"/>
    </location>
</feature>